<feature type="compositionally biased region" description="Polar residues" evidence="1">
    <location>
        <begin position="26"/>
        <end position="44"/>
    </location>
</feature>
<dbReference type="OrthoDB" id="10018319at2759"/>
<dbReference type="Proteomes" id="UP001163046">
    <property type="component" value="Unassembled WGS sequence"/>
</dbReference>
<reference evidence="2" key="1">
    <citation type="submission" date="2023-01" db="EMBL/GenBank/DDBJ databases">
        <title>Genome assembly of the deep-sea coral Lophelia pertusa.</title>
        <authorList>
            <person name="Herrera S."/>
            <person name="Cordes E."/>
        </authorList>
    </citation>
    <scope>NUCLEOTIDE SEQUENCE</scope>
    <source>
        <strain evidence="2">USNM1676648</strain>
        <tissue evidence="2">Polyp</tissue>
    </source>
</reference>
<evidence type="ECO:0000313" key="2">
    <source>
        <dbReference type="EMBL" id="KAJ7381610.1"/>
    </source>
</evidence>
<evidence type="ECO:0000313" key="3">
    <source>
        <dbReference type="Proteomes" id="UP001163046"/>
    </source>
</evidence>
<proteinExistence type="predicted"/>
<accession>A0A9W9ZHT5</accession>
<dbReference type="EMBL" id="MU826173">
    <property type="protein sequence ID" value="KAJ7381610.1"/>
    <property type="molecule type" value="Genomic_DNA"/>
</dbReference>
<name>A0A9W9ZHT5_9CNID</name>
<dbReference type="AlphaFoldDB" id="A0A9W9ZHT5"/>
<evidence type="ECO:0000256" key="1">
    <source>
        <dbReference type="SAM" id="MobiDB-lite"/>
    </source>
</evidence>
<comment type="caution">
    <text evidence="2">The sequence shown here is derived from an EMBL/GenBank/DDBJ whole genome shotgun (WGS) entry which is preliminary data.</text>
</comment>
<keyword evidence="3" id="KW-1185">Reference proteome</keyword>
<protein>
    <submittedName>
        <fullName evidence="2">Uncharacterized protein</fullName>
    </submittedName>
</protein>
<gene>
    <name evidence="2" type="ORF">OS493_040157</name>
</gene>
<organism evidence="2 3">
    <name type="scientific">Desmophyllum pertusum</name>
    <dbReference type="NCBI Taxonomy" id="174260"/>
    <lineage>
        <taxon>Eukaryota</taxon>
        <taxon>Metazoa</taxon>
        <taxon>Cnidaria</taxon>
        <taxon>Anthozoa</taxon>
        <taxon>Hexacorallia</taxon>
        <taxon>Scleractinia</taxon>
        <taxon>Caryophylliina</taxon>
        <taxon>Caryophylliidae</taxon>
        <taxon>Desmophyllum</taxon>
    </lineage>
</organism>
<sequence>MIKRAKERYERELSGPNESRRKSRSGADNITPERSQLTRSQTSPLDKDACFFRDGQAGYREMLFNVRTLSGGESLRKAITLSGNEKLAVKLNTAIASNEAHSIDISTTKTVG</sequence>
<feature type="region of interest" description="Disordered" evidence="1">
    <location>
        <begin position="1"/>
        <end position="46"/>
    </location>
</feature>